<dbReference type="AlphaFoldDB" id="A4NW02"/>
<sequence length="25" mass="2971">MECRILEDKRQYGHATAKKMASKKF</sequence>
<proteinExistence type="predicted"/>
<evidence type="ECO:0000313" key="2">
    <source>
        <dbReference type="Proteomes" id="UP000005596"/>
    </source>
</evidence>
<dbReference type="EMBL" id="AAZJ01000001">
    <property type="protein sequence ID" value="EDK14728.1"/>
    <property type="molecule type" value="Genomic_DNA"/>
</dbReference>
<reference evidence="1 2" key="1">
    <citation type="journal article" date="2007" name="Genome Biol.">
        <title>Characterization and modeling of the Haemophilus influenzae core and supragenomes based on the complete genomic sequences of Rd and 12 clinical nontypeable strains.</title>
        <authorList>
            <person name="Hogg J.S."/>
            <person name="Hu F.Z."/>
            <person name="Janto B."/>
            <person name="Boissy R."/>
            <person name="Hayes J."/>
            <person name="Keefe R."/>
            <person name="Post J.C."/>
            <person name="Ehrlich G.D."/>
        </authorList>
    </citation>
    <scope>NUCLEOTIDE SEQUENCE [LARGE SCALE GENOMIC DNA]</scope>
    <source>
        <strain evidence="1 2">22.4-21</strain>
    </source>
</reference>
<name>A4NW02_HAEIF</name>
<organism evidence="1 2">
    <name type="scientific">Haemophilus influenzae 22.4-21</name>
    <dbReference type="NCBI Taxonomy" id="375063"/>
    <lineage>
        <taxon>Bacteria</taxon>
        <taxon>Pseudomonadati</taxon>
        <taxon>Pseudomonadota</taxon>
        <taxon>Gammaproteobacteria</taxon>
        <taxon>Pasteurellales</taxon>
        <taxon>Pasteurellaceae</taxon>
        <taxon>Haemophilus</taxon>
    </lineage>
</organism>
<accession>A4NW02</accession>
<protein>
    <submittedName>
        <fullName evidence="1">Uncharacterized protein</fullName>
    </submittedName>
</protein>
<gene>
    <name evidence="1" type="ORF">CGSHiR3021_09485</name>
</gene>
<dbReference type="Proteomes" id="UP000005596">
    <property type="component" value="Unassembled WGS sequence"/>
</dbReference>
<dbReference type="BioCyc" id="HINF375063:G119K-149-MONOMER"/>
<evidence type="ECO:0000313" key="1">
    <source>
        <dbReference type="EMBL" id="EDK14728.1"/>
    </source>
</evidence>